<evidence type="ECO:0000313" key="2">
    <source>
        <dbReference type="EMBL" id="QAR33612.1"/>
    </source>
</evidence>
<gene>
    <name evidence="2" type="ORF">EP073_09425</name>
</gene>
<sequence length="113" mass="12269">MKRKAVMVLTIALILAFAVATAFAAGNERKGKRTWKKSCRTACHEGGKASDLSPVSKTQAQWKALFDGNHAKIDAAHKAKGASHDALQPSDWEDIYEYLKGHALDSDQPETCG</sequence>
<accession>A0A3R5YZW5</accession>
<reference evidence="2 3" key="1">
    <citation type="submission" date="2019-01" db="EMBL/GenBank/DDBJ databases">
        <title>Geovibrio thiophilus DSM 11263, complete genome.</title>
        <authorList>
            <person name="Spring S."/>
            <person name="Bunk B."/>
            <person name="Sproer C."/>
        </authorList>
    </citation>
    <scope>NUCLEOTIDE SEQUENCE [LARGE SCALE GENOMIC DNA]</scope>
    <source>
        <strain evidence="2 3">DSM 11263</strain>
    </source>
</reference>
<dbReference type="EMBL" id="CP035108">
    <property type="protein sequence ID" value="QAR33612.1"/>
    <property type="molecule type" value="Genomic_DNA"/>
</dbReference>
<evidence type="ECO:0000313" key="3">
    <source>
        <dbReference type="Proteomes" id="UP000287502"/>
    </source>
</evidence>
<dbReference type="SUPFAM" id="SSF46626">
    <property type="entry name" value="Cytochrome c"/>
    <property type="match status" value="1"/>
</dbReference>
<evidence type="ECO:0000256" key="1">
    <source>
        <dbReference type="SAM" id="SignalP"/>
    </source>
</evidence>
<keyword evidence="1" id="KW-0732">Signal</keyword>
<proteinExistence type="predicted"/>
<organism evidence="2 3">
    <name type="scientific">Geovibrio thiophilus</name>
    <dbReference type="NCBI Taxonomy" id="139438"/>
    <lineage>
        <taxon>Bacteria</taxon>
        <taxon>Pseudomonadati</taxon>
        <taxon>Deferribacterota</taxon>
        <taxon>Deferribacteres</taxon>
        <taxon>Deferribacterales</taxon>
        <taxon>Geovibrionaceae</taxon>
        <taxon>Geovibrio</taxon>
    </lineage>
</organism>
<dbReference type="Proteomes" id="UP000287502">
    <property type="component" value="Chromosome"/>
</dbReference>
<dbReference type="RefSeq" id="WP_128466898.1">
    <property type="nucleotide sequence ID" value="NZ_CP035108.1"/>
</dbReference>
<dbReference type="AlphaFoldDB" id="A0A3R5YZW5"/>
<dbReference type="InterPro" id="IPR036909">
    <property type="entry name" value="Cyt_c-like_dom_sf"/>
</dbReference>
<feature type="signal peptide" evidence="1">
    <location>
        <begin position="1"/>
        <end position="24"/>
    </location>
</feature>
<dbReference type="GO" id="GO:0020037">
    <property type="term" value="F:heme binding"/>
    <property type="evidence" value="ECO:0007669"/>
    <property type="project" value="InterPro"/>
</dbReference>
<dbReference type="OrthoDB" id="5405625at2"/>
<dbReference type="GO" id="GO:0009055">
    <property type="term" value="F:electron transfer activity"/>
    <property type="evidence" value="ECO:0007669"/>
    <property type="project" value="InterPro"/>
</dbReference>
<name>A0A3R5YZW5_9BACT</name>
<keyword evidence="3" id="KW-1185">Reference proteome</keyword>
<feature type="chain" id="PRO_5018674308" evidence="1">
    <location>
        <begin position="25"/>
        <end position="113"/>
    </location>
</feature>
<protein>
    <submittedName>
        <fullName evidence="2">Cytochrome c</fullName>
    </submittedName>
</protein>
<dbReference type="KEGG" id="gtl:EP073_09425"/>